<dbReference type="Pfam" id="PF24568">
    <property type="entry name" value="CC_PcsB"/>
    <property type="match status" value="1"/>
</dbReference>
<dbReference type="InterPro" id="IPR011055">
    <property type="entry name" value="Dup_hybrid_motif"/>
</dbReference>
<keyword evidence="8" id="KW-1185">Reference proteome</keyword>
<dbReference type="SUPFAM" id="SSF51261">
    <property type="entry name" value="Duplicated hybrid motif"/>
    <property type="match status" value="1"/>
</dbReference>
<feature type="coiled-coil region" evidence="2">
    <location>
        <begin position="153"/>
        <end position="222"/>
    </location>
</feature>
<feature type="region of interest" description="Disordered" evidence="3">
    <location>
        <begin position="80"/>
        <end position="99"/>
    </location>
</feature>
<evidence type="ECO:0000256" key="4">
    <source>
        <dbReference type="SAM" id="Phobius"/>
    </source>
</evidence>
<feature type="domain" description="Peptidoglycan hydrolase PcsB coiled-coil" evidence="6">
    <location>
        <begin position="94"/>
        <end position="165"/>
    </location>
</feature>
<evidence type="ECO:0000256" key="2">
    <source>
        <dbReference type="SAM" id="Coils"/>
    </source>
</evidence>
<reference evidence="7 8" key="1">
    <citation type="submission" date="2017-05" db="EMBL/GenBank/DDBJ databases">
        <authorList>
            <person name="Varghese N."/>
            <person name="Submissions S."/>
        </authorList>
    </citation>
    <scope>NUCLEOTIDE SEQUENCE [LARGE SCALE GENOMIC DNA]</scope>
    <source>
        <strain evidence="7 8">DSM 45474</strain>
    </source>
</reference>
<evidence type="ECO:0000313" key="8">
    <source>
        <dbReference type="Proteomes" id="UP000315636"/>
    </source>
</evidence>
<dbReference type="PANTHER" id="PTHR21666">
    <property type="entry name" value="PEPTIDASE-RELATED"/>
    <property type="match status" value="1"/>
</dbReference>
<feature type="domain" description="M23ase beta-sheet core" evidence="5">
    <location>
        <begin position="254"/>
        <end position="345"/>
    </location>
</feature>
<evidence type="ECO:0000256" key="3">
    <source>
        <dbReference type="SAM" id="MobiDB-lite"/>
    </source>
</evidence>
<gene>
    <name evidence="7" type="ORF">SAMN06264849_101496</name>
</gene>
<name>A0A521B354_9BACL</name>
<dbReference type="PANTHER" id="PTHR21666:SF289">
    <property type="entry name" value="L-ALA--D-GLU ENDOPEPTIDASE"/>
    <property type="match status" value="1"/>
</dbReference>
<keyword evidence="2" id="KW-0175">Coiled coil</keyword>
<organism evidence="7 8">
    <name type="scientific">Melghirimyces algeriensis</name>
    <dbReference type="NCBI Taxonomy" id="910412"/>
    <lineage>
        <taxon>Bacteria</taxon>
        <taxon>Bacillati</taxon>
        <taxon>Bacillota</taxon>
        <taxon>Bacilli</taxon>
        <taxon>Bacillales</taxon>
        <taxon>Thermoactinomycetaceae</taxon>
        <taxon>Melghirimyces</taxon>
    </lineage>
</organism>
<dbReference type="Proteomes" id="UP000315636">
    <property type="component" value="Unassembled WGS sequence"/>
</dbReference>
<evidence type="ECO:0000259" key="6">
    <source>
        <dbReference type="Pfam" id="PF24568"/>
    </source>
</evidence>
<keyword evidence="1" id="KW-0732">Signal</keyword>
<dbReference type="Gene3D" id="6.10.250.3150">
    <property type="match status" value="1"/>
</dbReference>
<dbReference type="InterPro" id="IPR057309">
    <property type="entry name" value="PcsB_CC"/>
</dbReference>
<dbReference type="OrthoDB" id="9805070at2"/>
<accession>A0A521B354</accession>
<keyword evidence="4" id="KW-1133">Transmembrane helix</keyword>
<dbReference type="EMBL" id="FXTI01000001">
    <property type="protein sequence ID" value="SMO41190.1"/>
    <property type="molecule type" value="Genomic_DNA"/>
</dbReference>
<evidence type="ECO:0000313" key="7">
    <source>
        <dbReference type="EMBL" id="SMO41190.1"/>
    </source>
</evidence>
<dbReference type="GO" id="GO:0004222">
    <property type="term" value="F:metalloendopeptidase activity"/>
    <property type="evidence" value="ECO:0007669"/>
    <property type="project" value="TreeGrafter"/>
</dbReference>
<evidence type="ECO:0000259" key="5">
    <source>
        <dbReference type="Pfam" id="PF01551"/>
    </source>
</evidence>
<dbReference type="Gene3D" id="2.70.70.10">
    <property type="entry name" value="Glucose Permease (Domain IIA)"/>
    <property type="match status" value="1"/>
</dbReference>
<sequence>MKIAGDGGWKRTLITVAVSFGLVISVWPPILVEANKEDEVKNNLKDVEEDQKKTKNEIEKLKKKVDSLKEDLRKLEKDLEKEKKEEEKAEKKLKKAEETLDQQADRYKTSVRSMYLNGGTNQMASLLAAESFDEFLARFEMMRLIIKKDYKVVEKYYQAKSKAEKAKKEVEKSRKEVEEKTEEAEKEYKKMVDLLKENRSTLHQLEEKEQDYRQTLSQLNLEHLKAGNFPYQGPLQRPVNGPVTSGYGPRGGEFHTGVDFDGTTSTPIRAAANGRVIRAQSCSCGYGYYIMIDHGGGVFSLYAHMWSWQSKVSVGQVVKKGQLIAYVGNNGRSTGSHLHFEVHKGRPGNYTNPWSYIQ</sequence>
<keyword evidence="4" id="KW-0472">Membrane</keyword>
<dbReference type="InterPro" id="IPR016047">
    <property type="entry name" value="M23ase_b-sheet_dom"/>
</dbReference>
<feature type="transmembrane region" description="Helical" evidence="4">
    <location>
        <begin position="12"/>
        <end position="32"/>
    </location>
</feature>
<keyword evidence="4" id="KW-0812">Transmembrane</keyword>
<dbReference type="InterPro" id="IPR050570">
    <property type="entry name" value="Cell_wall_metabolism_enzyme"/>
</dbReference>
<dbReference type="RefSeq" id="WP_142504167.1">
    <property type="nucleotide sequence ID" value="NZ_FXTI01000001.1"/>
</dbReference>
<dbReference type="CDD" id="cd12797">
    <property type="entry name" value="M23_peptidase"/>
    <property type="match status" value="1"/>
</dbReference>
<proteinExistence type="predicted"/>
<dbReference type="Pfam" id="PF01551">
    <property type="entry name" value="Peptidase_M23"/>
    <property type="match status" value="1"/>
</dbReference>
<protein>
    <submittedName>
        <fullName evidence="7">Peptidase family M23</fullName>
    </submittedName>
</protein>
<evidence type="ECO:0000256" key="1">
    <source>
        <dbReference type="ARBA" id="ARBA00022729"/>
    </source>
</evidence>
<dbReference type="AlphaFoldDB" id="A0A521B354"/>